<evidence type="ECO:0000313" key="11">
    <source>
        <dbReference type="Proteomes" id="UP000006362"/>
    </source>
</evidence>
<evidence type="ECO:0000256" key="5">
    <source>
        <dbReference type="ARBA" id="ARBA00022741"/>
    </source>
</evidence>
<comment type="subcellular location">
    <subcellularLocation>
        <location evidence="1 8">Cytoplasm</location>
    </subcellularLocation>
</comment>
<evidence type="ECO:0000256" key="8">
    <source>
        <dbReference type="HAMAP-Rule" id="MF_01161"/>
    </source>
</evidence>
<dbReference type="SUPFAM" id="SSF52402">
    <property type="entry name" value="Adenine nucleotide alpha hydrolases-like"/>
    <property type="match status" value="1"/>
</dbReference>
<dbReference type="InterPro" id="IPR011063">
    <property type="entry name" value="TilS/TtcA_N"/>
</dbReference>
<dbReference type="InterPro" id="IPR012796">
    <property type="entry name" value="Lysidine-tRNA-synth_C"/>
</dbReference>
<dbReference type="KEGG" id="tam:Theam_1367"/>
<evidence type="ECO:0000259" key="9">
    <source>
        <dbReference type="SMART" id="SM00977"/>
    </source>
</evidence>
<dbReference type="GO" id="GO:0032267">
    <property type="term" value="F:tRNA(Ile)-lysidine synthase activity"/>
    <property type="evidence" value="ECO:0007669"/>
    <property type="project" value="UniProtKB-EC"/>
</dbReference>
<comment type="catalytic activity">
    <reaction evidence="7 8">
        <text>cytidine(34) in tRNA(Ile2) + L-lysine + ATP = lysidine(34) in tRNA(Ile2) + AMP + diphosphate + H(+)</text>
        <dbReference type="Rhea" id="RHEA:43744"/>
        <dbReference type="Rhea" id="RHEA-COMP:10625"/>
        <dbReference type="Rhea" id="RHEA-COMP:10670"/>
        <dbReference type="ChEBI" id="CHEBI:15378"/>
        <dbReference type="ChEBI" id="CHEBI:30616"/>
        <dbReference type="ChEBI" id="CHEBI:32551"/>
        <dbReference type="ChEBI" id="CHEBI:33019"/>
        <dbReference type="ChEBI" id="CHEBI:82748"/>
        <dbReference type="ChEBI" id="CHEBI:83665"/>
        <dbReference type="ChEBI" id="CHEBI:456215"/>
        <dbReference type="EC" id="6.3.4.19"/>
    </reaction>
</comment>
<keyword evidence="2 8" id="KW-0963">Cytoplasm</keyword>
<dbReference type="Pfam" id="PF11734">
    <property type="entry name" value="TilS_C"/>
    <property type="match status" value="1"/>
</dbReference>
<dbReference type="NCBIfam" id="TIGR02432">
    <property type="entry name" value="lysidine_TilS_N"/>
    <property type="match status" value="1"/>
</dbReference>
<dbReference type="Pfam" id="PF01171">
    <property type="entry name" value="ATP_bind_3"/>
    <property type="match status" value="1"/>
</dbReference>
<name>E8T3S3_THEA1</name>
<evidence type="ECO:0000313" key="10">
    <source>
        <dbReference type="EMBL" id="ADU97330.1"/>
    </source>
</evidence>
<dbReference type="OrthoDB" id="9807403at2"/>
<feature type="binding site" evidence="8">
    <location>
        <begin position="27"/>
        <end position="32"/>
    </location>
    <ligand>
        <name>ATP</name>
        <dbReference type="ChEBI" id="CHEBI:30616"/>
    </ligand>
</feature>
<dbReference type="EMBL" id="CP002444">
    <property type="protein sequence ID" value="ADU97330.1"/>
    <property type="molecule type" value="Genomic_DNA"/>
</dbReference>
<comment type="domain">
    <text evidence="8">The N-terminal region contains the highly conserved SGGXDS motif, predicted to be a P-loop motif involved in ATP binding.</text>
</comment>
<dbReference type="SUPFAM" id="SSF82829">
    <property type="entry name" value="MesJ substrate recognition domain-like"/>
    <property type="match status" value="1"/>
</dbReference>
<dbReference type="CDD" id="cd01992">
    <property type="entry name" value="TilS_N"/>
    <property type="match status" value="1"/>
</dbReference>
<organism evidence="10 11">
    <name type="scientific">Thermovibrio ammonificans (strain DSM 15698 / JCM 12110 / HB-1)</name>
    <dbReference type="NCBI Taxonomy" id="648996"/>
    <lineage>
        <taxon>Bacteria</taxon>
        <taxon>Pseudomonadati</taxon>
        <taxon>Aquificota</taxon>
        <taxon>Aquificia</taxon>
        <taxon>Desulfurobacteriales</taxon>
        <taxon>Desulfurobacteriaceae</taxon>
        <taxon>Thermovibrio</taxon>
    </lineage>
</organism>
<dbReference type="STRING" id="648996.Theam_1367"/>
<dbReference type="SMART" id="SM00977">
    <property type="entry name" value="TilS_C"/>
    <property type="match status" value="1"/>
</dbReference>
<dbReference type="Proteomes" id="UP000006362">
    <property type="component" value="Chromosome"/>
</dbReference>
<dbReference type="eggNOG" id="COG0037">
    <property type="taxonomic scope" value="Bacteria"/>
</dbReference>
<reference evidence="10" key="1">
    <citation type="submission" date="2011-01" db="EMBL/GenBank/DDBJ databases">
        <title>Complete sequence of chromosome of Thermovibrio ammonificans HB-1.</title>
        <authorList>
            <consortium name="US DOE Joint Genome Institute"/>
            <person name="Lucas S."/>
            <person name="Copeland A."/>
            <person name="Lapidus A."/>
            <person name="Cheng J.-F."/>
            <person name="Goodwin L."/>
            <person name="Pitluck S."/>
            <person name="Davenport K."/>
            <person name="Detter J.C."/>
            <person name="Han C."/>
            <person name="Tapia R."/>
            <person name="Land M."/>
            <person name="Hauser L."/>
            <person name="Kyrpides N."/>
            <person name="Ivanova N."/>
            <person name="Ovchinnikova G."/>
            <person name="Vetriani C."/>
            <person name="Woyke T."/>
        </authorList>
    </citation>
    <scope>NUCLEOTIDE SEQUENCE [LARGE SCALE GENOMIC DNA]</scope>
    <source>
        <strain evidence="10">HB-1</strain>
    </source>
</reference>
<evidence type="ECO:0000256" key="1">
    <source>
        <dbReference type="ARBA" id="ARBA00004496"/>
    </source>
</evidence>
<dbReference type="PANTHER" id="PTHR43033:SF1">
    <property type="entry name" value="TRNA(ILE)-LYSIDINE SYNTHASE-RELATED"/>
    <property type="match status" value="1"/>
</dbReference>
<accession>E8T3S3</accession>
<evidence type="ECO:0000256" key="3">
    <source>
        <dbReference type="ARBA" id="ARBA00022598"/>
    </source>
</evidence>
<comment type="function">
    <text evidence="8">Ligates lysine onto the cytidine present at position 34 of the AUA codon-specific tRNA(Ile) that contains the anticodon CAU, in an ATP-dependent manner. Cytidine is converted to lysidine, thus changing the amino acid specificity of the tRNA from methionine to isoleucine.</text>
</comment>
<dbReference type="HAMAP" id="MF_01161">
    <property type="entry name" value="tRNA_Ile_lys_synt"/>
    <property type="match status" value="1"/>
</dbReference>
<dbReference type="GO" id="GO:0005737">
    <property type="term" value="C:cytoplasm"/>
    <property type="evidence" value="ECO:0007669"/>
    <property type="project" value="UniProtKB-SubCell"/>
</dbReference>
<protein>
    <recommendedName>
        <fullName evidence="8">tRNA(Ile)-lysidine synthase</fullName>
        <ecNumber evidence="8">6.3.4.19</ecNumber>
    </recommendedName>
    <alternativeName>
        <fullName evidence="8">tRNA(Ile)-2-lysyl-cytidine synthase</fullName>
    </alternativeName>
    <alternativeName>
        <fullName evidence="8">tRNA(Ile)-lysidine synthetase</fullName>
    </alternativeName>
</protein>
<dbReference type="HOGENOM" id="CLU_018869_0_1_0"/>
<keyword evidence="11" id="KW-1185">Reference proteome</keyword>
<dbReference type="NCBIfam" id="TIGR02433">
    <property type="entry name" value="lysidine_TilS_C"/>
    <property type="match status" value="1"/>
</dbReference>
<proteinExistence type="inferred from homology"/>
<dbReference type="Gene3D" id="3.40.50.620">
    <property type="entry name" value="HUPs"/>
    <property type="match status" value="1"/>
</dbReference>
<dbReference type="PANTHER" id="PTHR43033">
    <property type="entry name" value="TRNA(ILE)-LYSIDINE SYNTHASE-RELATED"/>
    <property type="match status" value="1"/>
</dbReference>
<dbReference type="InterPro" id="IPR012795">
    <property type="entry name" value="tRNA_Ile_lys_synt_N"/>
</dbReference>
<evidence type="ECO:0000256" key="6">
    <source>
        <dbReference type="ARBA" id="ARBA00022840"/>
    </source>
</evidence>
<dbReference type="AlphaFoldDB" id="E8T3S3"/>
<keyword evidence="4 8" id="KW-0819">tRNA processing</keyword>
<keyword evidence="6 8" id="KW-0067">ATP-binding</keyword>
<dbReference type="GO" id="GO:0005524">
    <property type="term" value="F:ATP binding"/>
    <property type="evidence" value="ECO:0007669"/>
    <property type="project" value="UniProtKB-UniRule"/>
</dbReference>
<keyword evidence="3 8" id="KW-0436">Ligase</keyword>
<evidence type="ECO:0000256" key="7">
    <source>
        <dbReference type="ARBA" id="ARBA00048539"/>
    </source>
</evidence>
<dbReference type="EC" id="6.3.4.19" evidence="8"/>
<evidence type="ECO:0000256" key="2">
    <source>
        <dbReference type="ARBA" id="ARBA00022490"/>
    </source>
</evidence>
<dbReference type="GO" id="GO:0006400">
    <property type="term" value="P:tRNA modification"/>
    <property type="evidence" value="ECO:0007669"/>
    <property type="project" value="UniProtKB-UniRule"/>
</dbReference>
<keyword evidence="5 8" id="KW-0547">Nucleotide-binding</keyword>
<feature type="domain" description="Lysidine-tRNA(Ile) synthetase C-terminal" evidence="9">
    <location>
        <begin position="363"/>
        <end position="431"/>
    </location>
</feature>
<evidence type="ECO:0000256" key="4">
    <source>
        <dbReference type="ARBA" id="ARBA00022694"/>
    </source>
</evidence>
<comment type="similarity">
    <text evidence="8">Belongs to the tRNA(Ile)-lysidine synthase family.</text>
</comment>
<dbReference type="SUPFAM" id="SSF56037">
    <property type="entry name" value="PheT/TilS domain"/>
    <property type="match status" value="1"/>
</dbReference>
<sequence length="443" mass="49711">MFKEKVLSTCQKFNLIPPGSKLLVALSGGPDSVALLNVLLELRGELQLSSLAAVHVNHQLRGAESERDERFVKELCGQLGVPLFTERVTVNPKGKGVEAAARQERYRVFDRVLRLWKGDYVALGHTASDLAETVLLNLAKGTGIRGLRGFLPKRDRYVRPLFEVTRREVEEYLELKGLPYIVDSSNLSTDFERNLIRIEVVPRLRRLNPRFEESVLRLTSTLRGIEFFLNSQVEALLERFTAGGHFCAPLEELLKLPEVLQGELLIGAVKRLTGKGLSFRKVEKCLELIKKGSFARYSLGNGLTFVVDAGRACILPEQEGLKPFEFRVTDLPAEIETPSGVLRFSLNRGYPLIPLKKFKGQGIIVRNRKPGDRVDLGRHTRPLKKLLNEAKVPVLERDGLPVVEFGGRVLYVPFVSLPRRELPQPFVGVEFEERKSSDSPAGD</sequence>
<gene>
    <name evidence="8" type="primary">tilS</name>
    <name evidence="10" type="ordered locus">Theam_1367</name>
</gene>
<dbReference type="InterPro" id="IPR014729">
    <property type="entry name" value="Rossmann-like_a/b/a_fold"/>
</dbReference>
<dbReference type="InterPro" id="IPR012094">
    <property type="entry name" value="tRNA_Ile_lys_synt"/>
</dbReference>
<dbReference type="RefSeq" id="WP_013538116.1">
    <property type="nucleotide sequence ID" value="NC_014926.1"/>
</dbReference>